<gene>
    <name evidence="4" type="primary">thpR</name>
    <name evidence="4" type="ORF">FGU65_07105</name>
</gene>
<evidence type="ECO:0000313" key="4">
    <source>
        <dbReference type="EMBL" id="MDN7024658.1"/>
    </source>
</evidence>
<dbReference type="EC" id="3.1.4.58" evidence="2"/>
<dbReference type="Proteomes" id="UP001168338">
    <property type="component" value="Unassembled WGS sequence"/>
</dbReference>
<dbReference type="Pfam" id="PF02834">
    <property type="entry name" value="LigT_PEase"/>
    <property type="match status" value="2"/>
</dbReference>
<dbReference type="PANTHER" id="PTHR35561:SF1">
    <property type="entry name" value="RNA 2',3'-CYCLIC PHOSPHODIESTERASE"/>
    <property type="match status" value="1"/>
</dbReference>
<feature type="active site" description="Proton donor" evidence="2">
    <location>
        <position position="82"/>
    </location>
</feature>
<dbReference type="EMBL" id="VCYH01000004">
    <property type="protein sequence ID" value="MDN7024658.1"/>
    <property type="molecule type" value="Genomic_DNA"/>
</dbReference>
<organism evidence="4 5">
    <name type="scientific">Methanoculleus frigidifontis</name>
    <dbReference type="NCBI Taxonomy" id="2584085"/>
    <lineage>
        <taxon>Archaea</taxon>
        <taxon>Methanobacteriati</taxon>
        <taxon>Methanobacteriota</taxon>
        <taxon>Stenosarchaea group</taxon>
        <taxon>Methanomicrobia</taxon>
        <taxon>Methanomicrobiales</taxon>
        <taxon>Methanomicrobiaceae</taxon>
        <taxon>Methanoculleus</taxon>
    </lineage>
</organism>
<comment type="function">
    <text evidence="2">Hydrolyzes RNA 2',3'-cyclic phosphodiester to an RNA 2'-phosphomonoester.</text>
</comment>
<dbReference type="InterPro" id="IPR009097">
    <property type="entry name" value="Cyclic_Pdiesterase"/>
</dbReference>
<feature type="active site" description="Proton acceptor" evidence="2">
    <location>
        <position position="165"/>
    </location>
</feature>
<comment type="catalytic activity">
    <reaction evidence="2">
        <text>a 3'-end 2',3'-cyclophospho-ribonucleotide-RNA + H2O = a 3'-end 2'-phospho-ribonucleotide-RNA + H(+)</text>
        <dbReference type="Rhea" id="RHEA:11828"/>
        <dbReference type="Rhea" id="RHEA-COMP:10464"/>
        <dbReference type="Rhea" id="RHEA-COMP:17353"/>
        <dbReference type="ChEBI" id="CHEBI:15377"/>
        <dbReference type="ChEBI" id="CHEBI:15378"/>
        <dbReference type="ChEBI" id="CHEBI:83064"/>
        <dbReference type="ChEBI" id="CHEBI:173113"/>
        <dbReference type="EC" id="3.1.4.58"/>
    </reaction>
</comment>
<keyword evidence="5" id="KW-1185">Reference proteome</keyword>
<sequence length="220" mass="24753">MWQWRSPAFFLRNILLWLSVLSRYDHERSPFVGGCRDSTRTMVRTFVAVDLPAGMQDRLRESQEILARSKGRLAIVAPTNLHITLKFLGEVDPAQIEPIVQALRTIAADPFEVTLGCAVCNPPKRPRVVWCDIMDAGKSAELAARVDAALEPLGFPREKRPFRPHVTLTRVKEFDSSLLRQVECTPRDPVGTFTVEKITLKKSSLTPRGSIYEDLAEVAL</sequence>
<dbReference type="SUPFAM" id="SSF55144">
    <property type="entry name" value="LigT-like"/>
    <property type="match status" value="1"/>
</dbReference>
<keyword evidence="1 2" id="KW-0378">Hydrolase</keyword>
<reference evidence="4" key="1">
    <citation type="submission" date="2019-05" db="EMBL/GenBank/DDBJ databases">
        <title>Methanoculleus sp. FWC-SCC1, a methanogenic archaeon isolated from deep marine cold seep.</title>
        <authorList>
            <person name="Chen Y.-W."/>
            <person name="Chen S.-C."/>
            <person name="Teng N.-H."/>
            <person name="Lai M.-C."/>
        </authorList>
    </citation>
    <scope>NUCLEOTIDE SEQUENCE</scope>
    <source>
        <strain evidence="4">FWC-SCC1</strain>
    </source>
</reference>
<accession>A0ABT8M9Q1</accession>
<dbReference type="HAMAP" id="MF_01940">
    <property type="entry name" value="RNA_CPDase"/>
    <property type="match status" value="1"/>
</dbReference>
<dbReference type="InterPro" id="IPR014051">
    <property type="entry name" value="Phosphoesterase_HXTX"/>
</dbReference>
<evidence type="ECO:0000256" key="1">
    <source>
        <dbReference type="ARBA" id="ARBA00022801"/>
    </source>
</evidence>
<protein>
    <recommendedName>
        <fullName evidence="2">RNA 2',3'-cyclic phosphodiesterase</fullName>
        <shortName evidence="2">RNA 2',3'-CPDase</shortName>
        <ecNumber evidence="2">3.1.4.58</ecNumber>
    </recommendedName>
</protein>
<feature type="domain" description="Phosphoesterase HXTX" evidence="3">
    <location>
        <begin position="140"/>
        <end position="212"/>
    </location>
</feature>
<name>A0ABT8M9Q1_9EURY</name>
<proteinExistence type="inferred from homology"/>
<dbReference type="InterPro" id="IPR004175">
    <property type="entry name" value="RNA_CPDase"/>
</dbReference>
<comment type="caution">
    <text evidence="4">The sequence shown here is derived from an EMBL/GenBank/DDBJ whole genome shotgun (WGS) entry which is preliminary data.</text>
</comment>
<comment type="similarity">
    <text evidence="2">Belongs to the 2H phosphoesterase superfamily. ThpR family.</text>
</comment>
<dbReference type="Gene3D" id="3.90.1140.10">
    <property type="entry name" value="Cyclic phosphodiesterase"/>
    <property type="match status" value="1"/>
</dbReference>
<dbReference type="PANTHER" id="PTHR35561">
    <property type="entry name" value="RNA 2',3'-CYCLIC PHOSPHODIESTERASE"/>
    <property type="match status" value="1"/>
</dbReference>
<dbReference type="NCBIfam" id="TIGR02258">
    <property type="entry name" value="2_5_ligase"/>
    <property type="match status" value="1"/>
</dbReference>
<evidence type="ECO:0000313" key="5">
    <source>
        <dbReference type="Proteomes" id="UP001168338"/>
    </source>
</evidence>
<evidence type="ECO:0000256" key="2">
    <source>
        <dbReference type="HAMAP-Rule" id="MF_01940"/>
    </source>
</evidence>
<feature type="short sequence motif" description="HXTX 1" evidence="2">
    <location>
        <begin position="82"/>
        <end position="85"/>
    </location>
</feature>
<feature type="short sequence motif" description="HXTX 2" evidence="2">
    <location>
        <begin position="165"/>
        <end position="168"/>
    </location>
</feature>
<evidence type="ECO:0000259" key="3">
    <source>
        <dbReference type="Pfam" id="PF02834"/>
    </source>
</evidence>
<feature type="domain" description="Phosphoesterase HXTX" evidence="3">
    <location>
        <begin position="49"/>
        <end position="130"/>
    </location>
</feature>